<dbReference type="Proteomes" id="UP000435187">
    <property type="component" value="Unassembled WGS sequence"/>
</dbReference>
<feature type="transmembrane region" description="Helical" evidence="1">
    <location>
        <begin position="12"/>
        <end position="34"/>
    </location>
</feature>
<name>A0A6N7QVS7_9BACI</name>
<keyword evidence="1" id="KW-0812">Transmembrane</keyword>
<proteinExistence type="predicted"/>
<evidence type="ECO:0000313" key="2">
    <source>
        <dbReference type="EMBL" id="MRI66213.1"/>
    </source>
</evidence>
<feature type="transmembrane region" description="Helical" evidence="1">
    <location>
        <begin position="91"/>
        <end position="112"/>
    </location>
</feature>
<feature type="transmembrane region" description="Helical" evidence="1">
    <location>
        <begin position="66"/>
        <end position="85"/>
    </location>
</feature>
<keyword evidence="3" id="KW-1185">Reference proteome</keyword>
<gene>
    <name evidence="2" type="ORF">GH885_07615</name>
</gene>
<dbReference type="EMBL" id="WJEE01000012">
    <property type="protein sequence ID" value="MRI66213.1"/>
    <property type="molecule type" value="Genomic_DNA"/>
</dbReference>
<feature type="transmembrane region" description="Helical" evidence="1">
    <location>
        <begin position="40"/>
        <end position="57"/>
    </location>
</feature>
<reference evidence="2 3" key="1">
    <citation type="submission" date="2019-10" db="EMBL/GenBank/DDBJ databases">
        <title>Gracilibacillus salitolerans sp. nov., a moderate halophile isolated from a saline soil in northwest China.</title>
        <authorList>
            <person name="Gan L."/>
        </authorList>
    </citation>
    <scope>NUCLEOTIDE SEQUENCE [LARGE SCALE GENOMIC DNA]</scope>
    <source>
        <strain evidence="2 3">TP2-8</strain>
    </source>
</reference>
<protein>
    <submittedName>
        <fullName evidence="2">Uncharacterized protein</fullName>
    </submittedName>
</protein>
<keyword evidence="1" id="KW-1133">Transmembrane helix</keyword>
<evidence type="ECO:0000313" key="3">
    <source>
        <dbReference type="Proteomes" id="UP000435187"/>
    </source>
</evidence>
<dbReference type="RefSeq" id="WP_153834960.1">
    <property type="nucleotide sequence ID" value="NZ_JBHUMW010000103.1"/>
</dbReference>
<accession>A0A6N7QVS7</accession>
<organism evidence="2 3">
    <name type="scientific">Gracilibacillus thailandensis</name>
    <dbReference type="NCBI Taxonomy" id="563735"/>
    <lineage>
        <taxon>Bacteria</taxon>
        <taxon>Bacillati</taxon>
        <taxon>Bacillota</taxon>
        <taxon>Bacilli</taxon>
        <taxon>Bacillales</taxon>
        <taxon>Bacillaceae</taxon>
        <taxon>Gracilibacillus</taxon>
    </lineage>
</organism>
<sequence>MNIKEKLANVGTDGIIIALIYIFIPAIFCIFMDIKVLEDIMILLIVIAITPFVYMYYQHKYLEKGIALLSIIAPFLFGLSINLLITSDTSPVFFTIIYITLFLAYIISFDWIKRVLID</sequence>
<comment type="caution">
    <text evidence="2">The sequence shown here is derived from an EMBL/GenBank/DDBJ whole genome shotgun (WGS) entry which is preliminary data.</text>
</comment>
<evidence type="ECO:0000256" key="1">
    <source>
        <dbReference type="SAM" id="Phobius"/>
    </source>
</evidence>
<dbReference type="AlphaFoldDB" id="A0A6N7QVS7"/>
<keyword evidence="1" id="KW-0472">Membrane</keyword>